<sequence>MSESTEHGTVDVSTTAPDEPTVSHAGAPPAQVVEQPASSVSGFRGQQRFSDPATSAAPPPEWTAPTPPHGVPVVESPHAVPVAPAQPAQAAQAAQPDFSSPYRDLSTTALLGQRKNPPSSGWRKLLYLSTFKLVNVGESPKVNHHNDLLAQVRQPLQGCYRIALLSLKGGVGKTTITATLGATFASIRGDRVVAVDANPDRGTLSQKVPLETAATVRHLLRDAEGIERYSDVRAYTSQGPSRLEVLASESDPAVSEAFSSDDYVRTLEVLERFYSLVLTDCGTGLMHSAMSAVLSKADVLVVISSGSVDGARSASATLDWLDAHGHQDLVRNSIAVVNAVRPRSGKVDLSKVVDHFSRRCRAVRLVPFDPHLEEGAEISLERLKPKTREALIELAAVVASDFAKPRQRRSELRG</sequence>
<dbReference type="PANTHER" id="PTHR43384">
    <property type="entry name" value="SEPTUM SITE-DETERMINING PROTEIN MIND HOMOLOG, CHLOROPLASTIC-RELATED"/>
    <property type="match status" value="1"/>
</dbReference>
<evidence type="ECO:0000259" key="2">
    <source>
        <dbReference type="Pfam" id="PF01656"/>
    </source>
</evidence>
<reference evidence="3 4" key="1">
    <citation type="submission" date="2017-04" db="EMBL/GenBank/DDBJ databases">
        <title>Whole Genome Sequence of 1,4-Dioxane Degrading Bacterium Mycobacterium dioxanotrophicus PH-06.</title>
        <authorList>
            <person name="He Y."/>
        </authorList>
    </citation>
    <scope>NUCLEOTIDE SEQUENCE [LARGE SCALE GENOMIC DNA]</scope>
    <source>
        <strain evidence="3 4">PH-06</strain>
    </source>
</reference>
<dbReference type="GO" id="GO:0016887">
    <property type="term" value="F:ATP hydrolysis activity"/>
    <property type="evidence" value="ECO:0007669"/>
    <property type="project" value="TreeGrafter"/>
</dbReference>
<dbReference type="Pfam" id="PF01656">
    <property type="entry name" value="CbiA"/>
    <property type="match status" value="1"/>
</dbReference>
<evidence type="ECO:0000313" key="4">
    <source>
        <dbReference type="Proteomes" id="UP000195331"/>
    </source>
</evidence>
<evidence type="ECO:0000256" key="1">
    <source>
        <dbReference type="SAM" id="MobiDB-lite"/>
    </source>
</evidence>
<name>A0A1Y0BYX9_9MYCO</name>
<dbReference type="GO" id="GO:0005524">
    <property type="term" value="F:ATP binding"/>
    <property type="evidence" value="ECO:0007669"/>
    <property type="project" value="TreeGrafter"/>
</dbReference>
<organism evidence="3 4">
    <name type="scientific">Mycobacterium dioxanotrophicus</name>
    <dbReference type="NCBI Taxonomy" id="482462"/>
    <lineage>
        <taxon>Bacteria</taxon>
        <taxon>Bacillati</taxon>
        <taxon>Actinomycetota</taxon>
        <taxon>Actinomycetes</taxon>
        <taxon>Mycobacteriales</taxon>
        <taxon>Mycobacteriaceae</taxon>
        <taxon>Mycobacterium</taxon>
    </lineage>
</organism>
<dbReference type="KEGG" id="mdx:BTO20_05255"/>
<dbReference type="GO" id="GO:0009898">
    <property type="term" value="C:cytoplasmic side of plasma membrane"/>
    <property type="evidence" value="ECO:0007669"/>
    <property type="project" value="TreeGrafter"/>
</dbReference>
<dbReference type="GO" id="GO:0005829">
    <property type="term" value="C:cytosol"/>
    <property type="evidence" value="ECO:0007669"/>
    <property type="project" value="TreeGrafter"/>
</dbReference>
<dbReference type="InterPro" id="IPR027417">
    <property type="entry name" value="P-loop_NTPase"/>
</dbReference>
<dbReference type="PANTHER" id="PTHR43384:SF14">
    <property type="entry name" value="ESX-1 SECRETION-ASSOCIATED PROTEIN ESPI"/>
    <property type="match status" value="1"/>
</dbReference>
<dbReference type="InterPro" id="IPR002586">
    <property type="entry name" value="CobQ/CobB/MinD/ParA_Nub-bd_dom"/>
</dbReference>
<feature type="domain" description="CobQ/CobB/MinD/ParA nucleotide binding" evidence="2">
    <location>
        <begin position="162"/>
        <end position="372"/>
    </location>
</feature>
<proteinExistence type="predicted"/>
<dbReference type="Gene3D" id="3.40.50.300">
    <property type="entry name" value="P-loop containing nucleotide triphosphate hydrolases"/>
    <property type="match status" value="1"/>
</dbReference>
<protein>
    <submittedName>
        <fullName evidence="3">ATPase</fullName>
    </submittedName>
</protein>
<keyword evidence="4" id="KW-1185">Reference proteome</keyword>
<dbReference type="AlphaFoldDB" id="A0A1Y0BYX9"/>
<feature type="compositionally biased region" description="Pro residues" evidence="1">
    <location>
        <begin position="57"/>
        <end position="70"/>
    </location>
</feature>
<feature type="region of interest" description="Disordered" evidence="1">
    <location>
        <begin position="1"/>
        <end position="76"/>
    </location>
</feature>
<dbReference type="InterPro" id="IPR050625">
    <property type="entry name" value="ParA/MinD_ATPase"/>
</dbReference>
<gene>
    <name evidence="3" type="ORF">BTO20_05255</name>
</gene>
<accession>A0A1Y0BYX9</accession>
<dbReference type="EMBL" id="CP020809">
    <property type="protein sequence ID" value="ART68076.1"/>
    <property type="molecule type" value="Genomic_DNA"/>
</dbReference>
<dbReference type="GO" id="GO:0051782">
    <property type="term" value="P:negative regulation of cell division"/>
    <property type="evidence" value="ECO:0007669"/>
    <property type="project" value="TreeGrafter"/>
</dbReference>
<evidence type="ECO:0000313" key="3">
    <source>
        <dbReference type="EMBL" id="ART68076.1"/>
    </source>
</evidence>
<dbReference type="Proteomes" id="UP000195331">
    <property type="component" value="Chromosome"/>
</dbReference>
<dbReference type="RefSeq" id="WP_232491043.1">
    <property type="nucleotide sequence ID" value="NZ_CP020809.1"/>
</dbReference>
<dbReference type="SUPFAM" id="SSF52540">
    <property type="entry name" value="P-loop containing nucleoside triphosphate hydrolases"/>
    <property type="match status" value="1"/>
</dbReference>